<dbReference type="RefSeq" id="WP_042872930.1">
    <property type="nucleotide sequence ID" value="NZ_CM001975.1"/>
</dbReference>
<dbReference type="InterPro" id="IPR022657">
    <property type="entry name" value="De-COase2_CS"/>
</dbReference>
<dbReference type="FunFam" id="3.20.20.10:FF:000001">
    <property type="entry name" value="Biosynthetic arginine decarboxylase"/>
    <property type="match status" value="1"/>
</dbReference>
<evidence type="ECO:0000256" key="6">
    <source>
        <dbReference type="ARBA" id="ARBA00012426"/>
    </source>
</evidence>
<dbReference type="InterPro" id="IPR040634">
    <property type="entry name" value="Arg_decarb_HB"/>
</dbReference>
<dbReference type="Pfam" id="PF17810">
    <property type="entry name" value="Arg_decarb_HB"/>
    <property type="match status" value="1"/>
</dbReference>
<dbReference type="NCBIfam" id="NF003763">
    <property type="entry name" value="PRK05354.1"/>
    <property type="match status" value="1"/>
</dbReference>
<evidence type="ECO:0000256" key="14">
    <source>
        <dbReference type="ARBA" id="ARBA00023239"/>
    </source>
</evidence>
<evidence type="ECO:0000259" key="21">
    <source>
        <dbReference type="Pfam" id="PF17944"/>
    </source>
</evidence>
<dbReference type="GO" id="GO:0033388">
    <property type="term" value="P:putrescine biosynthetic process from arginine"/>
    <property type="evidence" value="ECO:0007669"/>
    <property type="project" value="TreeGrafter"/>
</dbReference>
<dbReference type="FunFam" id="1.20.58.930:FF:000001">
    <property type="entry name" value="Biosynthetic arginine decarboxylase"/>
    <property type="match status" value="1"/>
</dbReference>
<reference evidence="22 23" key="1">
    <citation type="journal article" date="2019" name="Environ. Microbiol.">
        <title>The phytopathogenic nature of Dickeya aquatica 174/2 and the dynamic early evolution of Dickeya pathogenicity.</title>
        <authorList>
            <person name="Duprey A."/>
            <person name="Taib N."/>
            <person name="Leonard S."/>
            <person name="Garin T."/>
            <person name="Flandrois J.P."/>
            <person name="Nasser W."/>
            <person name="Brochier-Armanet C."/>
            <person name="Reverchon S."/>
        </authorList>
    </citation>
    <scope>NUCLEOTIDE SEQUENCE [LARGE SCALE GENOMIC DNA]</scope>
    <source>
        <strain evidence="22 23">NCPPB 569</strain>
    </source>
</reference>
<feature type="domain" description="Arginine decarboxylase C-terminal helical" evidence="21">
    <location>
        <begin position="606"/>
        <end position="655"/>
    </location>
</feature>
<dbReference type="PRINTS" id="PR01179">
    <property type="entry name" value="ODADCRBXLASE"/>
</dbReference>
<dbReference type="CDD" id="cd06830">
    <property type="entry name" value="PLPDE_III_ADC"/>
    <property type="match status" value="1"/>
</dbReference>
<gene>
    <name evidence="16 22" type="primary">speA</name>
    <name evidence="22" type="ORF">Dpoa569_0000529</name>
</gene>
<feature type="modified residue" description="N6-(pyridoxal phosphate)lysine" evidence="16 17">
    <location>
        <position position="127"/>
    </location>
</feature>
<comment type="cofactor">
    <cofactor evidence="1 16 17">
        <name>pyridoxal 5'-phosphate</name>
        <dbReference type="ChEBI" id="CHEBI:597326"/>
    </cofactor>
</comment>
<dbReference type="InterPro" id="IPR022644">
    <property type="entry name" value="De-COase2_N"/>
</dbReference>
<keyword evidence="13 16" id="KW-0620">Polyamine biosynthesis</keyword>
<keyword evidence="23" id="KW-1185">Reference proteome</keyword>
<keyword evidence="8 16" id="KW-0210">Decarboxylase</keyword>
<accession>A0A5B8I205</accession>
<dbReference type="GO" id="GO:0008295">
    <property type="term" value="P:spermidine biosynthetic process"/>
    <property type="evidence" value="ECO:0007669"/>
    <property type="project" value="UniProtKB-UniRule"/>
</dbReference>
<evidence type="ECO:0000256" key="17">
    <source>
        <dbReference type="PIRSR" id="PIRSR001336-50"/>
    </source>
</evidence>
<dbReference type="PIRSF" id="PIRSF001336">
    <property type="entry name" value="Arg_decrbxlase"/>
    <property type="match status" value="1"/>
</dbReference>
<feature type="active site" description="Proton donor" evidence="18">
    <location>
        <position position="528"/>
    </location>
</feature>
<keyword evidence="11 16" id="KW-0661">Putrescine biosynthesis</keyword>
<proteinExistence type="inferred from homology"/>
<dbReference type="HAMAP" id="MF_01417">
    <property type="entry name" value="SpeA"/>
    <property type="match status" value="1"/>
</dbReference>
<evidence type="ECO:0000256" key="5">
    <source>
        <dbReference type="ARBA" id="ARBA00008357"/>
    </source>
</evidence>
<evidence type="ECO:0000313" key="22">
    <source>
        <dbReference type="EMBL" id="QDX28844.1"/>
    </source>
</evidence>
<comment type="catalytic activity">
    <reaction evidence="16">
        <text>L-arginine + H(+) = agmatine + CO2</text>
        <dbReference type="Rhea" id="RHEA:17641"/>
        <dbReference type="ChEBI" id="CHEBI:15378"/>
        <dbReference type="ChEBI" id="CHEBI:16526"/>
        <dbReference type="ChEBI" id="CHEBI:32682"/>
        <dbReference type="ChEBI" id="CHEBI:58145"/>
        <dbReference type="EC" id="4.1.1.19"/>
    </reaction>
</comment>
<evidence type="ECO:0000259" key="20">
    <source>
        <dbReference type="Pfam" id="PF17810"/>
    </source>
</evidence>
<evidence type="ECO:0000256" key="18">
    <source>
        <dbReference type="PIRSR" id="PIRSR600183-50"/>
    </source>
</evidence>
<evidence type="ECO:0000256" key="10">
    <source>
        <dbReference type="ARBA" id="ARBA00022898"/>
    </source>
</evidence>
<feature type="domain" description="Arginine decarboxylase helical bundle" evidence="20">
    <location>
        <begin position="391"/>
        <end position="478"/>
    </location>
</feature>
<dbReference type="EC" id="4.1.1.19" evidence="6 16"/>
<organism evidence="22 23">
    <name type="scientific">Dickeya poaceiphila</name>
    <dbReference type="NCBI Taxonomy" id="568768"/>
    <lineage>
        <taxon>Bacteria</taxon>
        <taxon>Pseudomonadati</taxon>
        <taxon>Pseudomonadota</taxon>
        <taxon>Gammaproteobacteria</taxon>
        <taxon>Enterobacterales</taxon>
        <taxon>Pectobacteriaceae</taxon>
        <taxon>Dickeya</taxon>
    </lineage>
</organism>
<comment type="similarity">
    <text evidence="5 16">Belongs to the Orn/Lys/Arg decarboxylase class-II family. SpeA subfamily.</text>
</comment>
<dbReference type="UniPathway" id="UPA00186">
    <property type="reaction ID" value="UER00284"/>
</dbReference>
<evidence type="ECO:0000256" key="4">
    <source>
        <dbReference type="ARBA" id="ARBA00004773"/>
    </source>
</evidence>
<dbReference type="InterPro" id="IPR041128">
    <property type="entry name" value="Arg_decarbox_C"/>
</dbReference>
<name>A0A5B8I205_9GAMM</name>
<keyword evidence="14 16" id="KW-0456">Lyase</keyword>
<keyword evidence="9 16" id="KW-0460">Magnesium</keyword>
<evidence type="ECO:0000256" key="11">
    <source>
        <dbReference type="ARBA" id="ARBA00023023"/>
    </source>
</evidence>
<dbReference type="NCBIfam" id="TIGR01273">
    <property type="entry name" value="speA"/>
    <property type="match status" value="1"/>
</dbReference>
<dbReference type="GO" id="GO:0008792">
    <property type="term" value="F:arginine decarboxylase activity"/>
    <property type="evidence" value="ECO:0007669"/>
    <property type="project" value="UniProtKB-UniRule"/>
</dbReference>
<dbReference type="Gene3D" id="1.10.287.3440">
    <property type="match status" value="1"/>
</dbReference>
<dbReference type="Pfam" id="PF17944">
    <property type="entry name" value="Arg_decarbox_C"/>
    <property type="match status" value="1"/>
</dbReference>
<evidence type="ECO:0000256" key="8">
    <source>
        <dbReference type="ARBA" id="ARBA00022793"/>
    </source>
</evidence>
<dbReference type="PANTHER" id="PTHR43295:SF9">
    <property type="entry name" value="BIOSYNTHETIC ARGININE DECARBOXYLASE"/>
    <property type="match status" value="1"/>
</dbReference>
<dbReference type="Gene3D" id="1.20.58.930">
    <property type="match status" value="1"/>
</dbReference>
<evidence type="ECO:0000256" key="16">
    <source>
        <dbReference type="HAMAP-Rule" id="MF_01417"/>
    </source>
</evidence>
<dbReference type="PRINTS" id="PR01180">
    <property type="entry name" value="ARGDCRBXLASE"/>
</dbReference>
<dbReference type="STRING" id="568768.GCA_000406125_03441"/>
<dbReference type="AlphaFoldDB" id="A0A5B8I205"/>
<comment type="function">
    <text evidence="3 16">Catalyzes the biosynthesis of agmatine from arginine.</text>
</comment>
<dbReference type="InterPro" id="IPR000183">
    <property type="entry name" value="Orn/DAP/Arg_de-COase"/>
</dbReference>
<dbReference type="Proteomes" id="UP000320591">
    <property type="component" value="Chromosome"/>
</dbReference>
<protein>
    <recommendedName>
        <fullName evidence="15 16">Biosynthetic arginine decarboxylase</fullName>
        <shortName evidence="16">ADC</shortName>
        <ecNumber evidence="6 16">4.1.1.19</ecNumber>
    </recommendedName>
</protein>
<evidence type="ECO:0000256" key="1">
    <source>
        <dbReference type="ARBA" id="ARBA00001933"/>
    </source>
</evidence>
<comment type="pathway">
    <text evidence="4 16">Amine and polyamine biosynthesis; agmatine biosynthesis; agmatine from L-arginine: step 1/1.</text>
</comment>
<evidence type="ECO:0000256" key="3">
    <source>
        <dbReference type="ARBA" id="ARBA00002257"/>
    </source>
</evidence>
<feature type="binding site" evidence="16">
    <location>
        <begin position="307"/>
        <end position="317"/>
    </location>
    <ligand>
        <name>substrate</name>
    </ligand>
</feature>
<evidence type="ECO:0000256" key="9">
    <source>
        <dbReference type="ARBA" id="ARBA00022842"/>
    </source>
</evidence>
<dbReference type="PROSITE" id="PS00879">
    <property type="entry name" value="ODR_DC_2_2"/>
    <property type="match status" value="1"/>
</dbReference>
<dbReference type="InterPro" id="IPR002985">
    <property type="entry name" value="Arg_decrbxlase"/>
</dbReference>
<dbReference type="InterPro" id="IPR009006">
    <property type="entry name" value="Ala_racemase/Decarboxylase_C"/>
</dbReference>
<dbReference type="GO" id="GO:0006527">
    <property type="term" value="P:L-arginine catabolic process"/>
    <property type="evidence" value="ECO:0007669"/>
    <property type="project" value="InterPro"/>
</dbReference>
<feature type="domain" description="Orn/DAP/Arg decarboxylase 2 N-terminal" evidence="19">
    <location>
        <begin position="101"/>
        <end position="367"/>
    </location>
</feature>
<dbReference type="FunFam" id="1.10.287.3440:FF:000001">
    <property type="entry name" value="Biosynthetic arginine decarboxylase"/>
    <property type="match status" value="1"/>
</dbReference>
<dbReference type="FunFam" id="2.40.37.10:FF:000001">
    <property type="entry name" value="Biosynthetic arginine decarboxylase"/>
    <property type="match status" value="1"/>
</dbReference>
<sequence length="658" mass="74157">MSDDMIQPYSSAAGKHDHLRSMQEVAMNDRDASEMLRTYNIAWWGNNYYDVNELGHISVCPDPDVPEARVDLAKLVKARQQDNQRLPALFCFPQILQHRLRSINAAFKRARESFGYEGGYFLVYPIKVNQHRRVIEALINSGEPLGLEAGSKAELMAVLGHAGMTRSVIVCNGYKDREYIRLALIGEKLGHKVYLVIEKMSEINLVLEEAERLNVVPRLGVRARLASQGSGKWQSSGGEKSKFGLAATQVLQLVELLRKANRLDSLQLLHFHLGSQLANIRDIATGVRESARFYVELHKLGVNIQCFDVGGGLGVDYEGTRSQSDCSVNYGLNEYANNVIWGIGDACNEYGLPHPTVITESGRAVTAHHTVLVSNIIGVERNEFSDPTAPDEDAPRALESLWSTWQDIHEPGNRRSLREWLHDSQMDLNDIHTQYTHGMLDLTQRAQAEQLYLNICQRLQQQLDPSNRAHRPIIDELQERMADKLYVNFSLFQSMPDAWGIDQLFPVLPLEGLDKPPQRRAVLLDITCDSDGAIDHYVDGDGVATTMPMPPYDPENPPLLGFFMVGAYQEILGNMHNLFGDTSTVDVFVFQDGTVELEESDEGNTVADMLEYVQLDPHVLMSRFRDQVKETDLALELQAQFLEEFETGLYGYTYLEDE</sequence>
<dbReference type="PROSITE" id="PS00878">
    <property type="entry name" value="ODR_DC_2_1"/>
    <property type="match status" value="1"/>
</dbReference>
<dbReference type="OrthoDB" id="9802658at2"/>
<dbReference type="InterPro" id="IPR029066">
    <property type="entry name" value="PLP-binding_barrel"/>
</dbReference>
<evidence type="ECO:0000256" key="7">
    <source>
        <dbReference type="ARBA" id="ARBA00022723"/>
    </source>
</evidence>
<dbReference type="Gene3D" id="2.40.37.10">
    <property type="entry name" value="Lyase, Ornithine Decarboxylase, Chain A, domain 1"/>
    <property type="match status" value="1"/>
</dbReference>
<evidence type="ECO:0000259" key="19">
    <source>
        <dbReference type="Pfam" id="PF02784"/>
    </source>
</evidence>
<comment type="cofactor">
    <cofactor evidence="2 16">
        <name>Mg(2+)</name>
        <dbReference type="ChEBI" id="CHEBI:18420"/>
    </cofactor>
</comment>
<dbReference type="SUPFAM" id="SSF50621">
    <property type="entry name" value="Alanine racemase C-terminal domain-like"/>
    <property type="match status" value="1"/>
</dbReference>
<dbReference type="Gene3D" id="3.20.20.10">
    <property type="entry name" value="Alanine racemase"/>
    <property type="match status" value="1"/>
</dbReference>
<evidence type="ECO:0000256" key="12">
    <source>
        <dbReference type="ARBA" id="ARBA00023066"/>
    </source>
</evidence>
<evidence type="ECO:0000256" key="13">
    <source>
        <dbReference type="ARBA" id="ARBA00023115"/>
    </source>
</evidence>
<evidence type="ECO:0000256" key="2">
    <source>
        <dbReference type="ARBA" id="ARBA00001946"/>
    </source>
</evidence>
<dbReference type="SUPFAM" id="SSF51419">
    <property type="entry name" value="PLP-binding barrel"/>
    <property type="match status" value="1"/>
</dbReference>
<dbReference type="PANTHER" id="PTHR43295">
    <property type="entry name" value="ARGININE DECARBOXYLASE"/>
    <property type="match status" value="1"/>
</dbReference>
<keyword evidence="12 16" id="KW-0745">Spermidine biosynthesis</keyword>
<dbReference type="Pfam" id="PF02784">
    <property type="entry name" value="Orn_Arg_deC_N"/>
    <property type="match status" value="1"/>
</dbReference>
<dbReference type="KEGG" id="dic:Dpoa569_0000529"/>
<keyword evidence="10 16" id="KW-0663">Pyridoxal phosphate</keyword>
<dbReference type="InterPro" id="IPR022653">
    <property type="entry name" value="De-COase2_pyr-phos_BS"/>
</dbReference>
<evidence type="ECO:0000256" key="15">
    <source>
        <dbReference type="ARBA" id="ARBA00068337"/>
    </source>
</evidence>
<evidence type="ECO:0000313" key="23">
    <source>
        <dbReference type="Proteomes" id="UP000320591"/>
    </source>
</evidence>
<dbReference type="EMBL" id="CP042220">
    <property type="protein sequence ID" value="QDX28844.1"/>
    <property type="molecule type" value="Genomic_DNA"/>
</dbReference>
<dbReference type="GO" id="GO:0046872">
    <property type="term" value="F:metal ion binding"/>
    <property type="evidence" value="ECO:0007669"/>
    <property type="project" value="UniProtKB-KW"/>
</dbReference>
<keyword evidence="7 16" id="KW-0479">Metal-binding</keyword>